<proteinExistence type="predicted"/>
<protein>
    <recommendedName>
        <fullName evidence="3">MazG-like nucleotide pyrophosphohydrolase family protein</fullName>
    </recommendedName>
</protein>
<gene>
    <name evidence="1" type="ORF">C7440_1721</name>
</gene>
<dbReference type="AlphaFoldDB" id="A0A2U1CML8"/>
<dbReference type="OrthoDB" id="9154322at2"/>
<evidence type="ECO:0008006" key="3">
    <source>
        <dbReference type="Google" id="ProtNLM"/>
    </source>
</evidence>
<dbReference type="CDD" id="cd11542">
    <property type="entry name" value="NTP-PPase_u5"/>
    <property type="match status" value="1"/>
</dbReference>
<accession>A0A2U1CML8</accession>
<dbReference type="EMBL" id="QEKO01000002">
    <property type="protein sequence ID" value="PVY62228.1"/>
    <property type="molecule type" value="Genomic_DNA"/>
</dbReference>
<keyword evidence="2" id="KW-1185">Reference proteome</keyword>
<evidence type="ECO:0000313" key="1">
    <source>
        <dbReference type="EMBL" id="PVY62228.1"/>
    </source>
</evidence>
<comment type="caution">
    <text evidence="1">The sequence shown here is derived from an EMBL/GenBank/DDBJ whole genome shotgun (WGS) entry which is preliminary data.</text>
</comment>
<sequence length="131" mass="14589">MSKSKFHAITISAGQILKEVCHTASVDAGWWQDRDGKPLTDNPYCFSNKLMLSVSELSEAMEGDRKGLMDDHLPHRPMREVELADAVIRIFDLAGAYELDIAGAIAEKLAYNQQRADHKPENRAKVGGKSY</sequence>
<reference evidence="1 2" key="1">
    <citation type="submission" date="2018-04" db="EMBL/GenBank/DDBJ databases">
        <title>Genomic Encyclopedia of Type Strains, Phase IV (KMG-IV): sequencing the most valuable type-strain genomes for metagenomic binning, comparative biology and taxonomic classification.</title>
        <authorList>
            <person name="Goeker M."/>
        </authorList>
    </citation>
    <scope>NUCLEOTIDE SEQUENCE [LARGE SCALE GENOMIC DNA]</scope>
    <source>
        <strain evidence="1 2">DSM 10065</strain>
    </source>
</reference>
<dbReference type="Proteomes" id="UP000246145">
    <property type="component" value="Unassembled WGS sequence"/>
</dbReference>
<dbReference type="SUPFAM" id="SSF101386">
    <property type="entry name" value="all-alpha NTP pyrophosphatases"/>
    <property type="match status" value="1"/>
</dbReference>
<dbReference type="Gene3D" id="1.10.287.1080">
    <property type="entry name" value="MazG-like"/>
    <property type="match status" value="1"/>
</dbReference>
<name>A0A2U1CML8_9BURK</name>
<organism evidence="1 2">
    <name type="scientific">Pusillimonas noertemannii</name>
    <dbReference type="NCBI Taxonomy" id="305977"/>
    <lineage>
        <taxon>Bacteria</taxon>
        <taxon>Pseudomonadati</taxon>
        <taxon>Pseudomonadota</taxon>
        <taxon>Betaproteobacteria</taxon>
        <taxon>Burkholderiales</taxon>
        <taxon>Alcaligenaceae</taxon>
        <taxon>Pusillimonas</taxon>
    </lineage>
</organism>
<dbReference type="RefSeq" id="WP_116518215.1">
    <property type="nucleotide sequence ID" value="NZ_JACCEX010000002.1"/>
</dbReference>
<evidence type="ECO:0000313" key="2">
    <source>
        <dbReference type="Proteomes" id="UP000246145"/>
    </source>
</evidence>